<name>A0A8S5MR85_9CAUD</name>
<proteinExistence type="predicted"/>
<accession>A0A8S5MR85</accession>
<organism evidence="1">
    <name type="scientific">Siphoviridae sp. ctfeV1</name>
    <dbReference type="NCBI Taxonomy" id="2826417"/>
    <lineage>
        <taxon>Viruses</taxon>
        <taxon>Duplodnaviria</taxon>
        <taxon>Heunggongvirae</taxon>
        <taxon>Uroviricota</taxon>
        <taxon>Caudoviricetes</taxon>
    </lineage>
</organism>
<reference evidence="1" key="1">
    <citation type="journal article" date="2021" name="Proc. Natl. Acad. Sci. U.S.A.">
        <title>A Catalog of Tens of Thousands of Viruses from Human Metagenomes Reveals Hidden Associations with Chronic Diseases.</title>
        <authorList>
            <person name="Tisza M.J."/>
            <person name="Buck C.B."/>
        </authorList>
    </citation>
    <scope>NUCLEOTIDE SEQUENCE</scope>
    <source>
        <strain evidence="1">CtfeV1</strain>
    </source>
</reference>
<evidence type="ECO:0000313" key="1">
    <source>
        <dbReference type="EMBL" id="DAD84833.1"/>
    </source>
</evidence>
<dbReference type="EMBL" id="BK014966">
    <property type="protein sequence ID" value="DAD84833.1"/>
    <property type="molecule type" value="Genomic_DNA"/>
</dbReference>
<sequence length="115" mass="13259">MEKNTHSLNWLAIGAELIDCLRSKGNHRLTRYDAFVWMIEHIQKGVAVRDADGVVVNSAPYSASYKRLAEDWNWERHTVQSFIEELTALSVITSKRQGNVYVFFIGKKSYQQLVL</sequence>
<protein>
    <submittedName>
        <fullName evidence="1">Replisome organizer</fullName>
    </submittedName>
</protein>